<comment type="caution">
    <text evidence="21">The sequence shown here is derived from an EMBL/GenBank/DDBJ whole genome shotgun (WGS) entry which is preliminary data.</text>
</comment>
<evidence type="ECO:0000256" key="16">
    <source>
        <dbReference type="ARBA" id="ARBA00023102"/>
    </source>
</evidence>
<comment type="cofactor">
    <cofactor evidence="2 18">
        <name>Mg(2+)</name>
        <dbReference type="ChEBI" id="CHEBI:18420"/>
    </cofactor>
</comment>
<keyword evidence="12 18" id="KW-0479">Metal-binding</keyword>
<dbReference type="InterPro" id="IPR011322">
    <property type="entry name" value="N-reg_PII-like_a/b"/>
</dbReference>
<reference evidence="21" key="2">
    <citation type="submission" date="2020-09" db="EMBL/GenBank/DDBJ databases">
        <authorList>
            <person name="Sun Q."/>
            <person name="Kim S."/>
        </authorList>
    </citation>
    <scope>NUCLEOTIDE SEQUENCE</scope>
    <source>
        <strain evidence="21">KCTC 32513</strain>
    </source>
</reference>
<evidence type="ECO:0000256" key="15">
    <source>
        <dbReference type="ARBA" id="ARBA00022842"/>
    </source>
</evidence>
<gene>
    <name evidence="18 21" type="primary">hisG</name>
    <name evidence="21" type="ORF">GCM10009069_04300</name>
</gene>
<evidence type="ECO:0000256" key="3">
    <source>
        <dbReference type="ARBA" id="ARBA00004496"/>
    </source>
</evidence>
<proteinExistence type="inferred from homology"/>
<dbReference type="NCBIfam" id="TIGR03455">
    <property type="entry name" value="HisG_C-term"/>
    <property type="match status" value="1"/>
</dbReference>
<keyword evidence="11 18" id="KW-0808">Transferase</keyword>
<comment type="catalytic activity">
    <reaction evidence="1 18">
        <text>1-(5-phospho-beta-D-ribosyl)-ATP + diphosphate = 5-phospho-alpha-D-ribose 1-diphosphate + ATP</text>
        <dbReference type="Rhea" id="RHEA:18473"/>
        <dbReference type="ChEBI" id="CHEBI:30616"/>
        <dbReference type="ChEBI" id="CHEBI:33019"/>
        <dbReference type="ChEBI" id="CHEBI:58017"/>
        <dbReference type="ChEBI" id="CHEBI:73183"/>
        <dbReference type="EC" id="2.4.2.17"/>
    </reaction>
</comment>
<dbReference type="InterPro" id="IPR013115">
    <property type="entry name" value="HisG_C"/>
</dbReference>
<dbReference type="Gene3D" id="3.30.70.120">
    <property type="match status" value="1"/>
</dbReference>
<dbReference type="FunFam" id="3.30.70.120:FF:000002">
    <property type="entry name" value="ATP phosphoribosyltransferase"/>
    <property type="match status" value="1"/>
</dbReference>
<keyword evidence="16 18" id="KW-0368">Histidine biosynthesis</keyword>
<evidence type="ECO:0000259" key="19">
    <source>
        <dbReference type="Pfam" id="PF01634"/>
    </source>
</evidence>
<evidence type="ECO:0000313" key="21">
    <source>
        <dbReference type="EMBL" id="GHA84058.1"/>
    </source>
</evidence>
<dbReference type="FunFam" id="3.40.190.10:FF:000008">
    <property type="entry name" value="ATP phosphoribosyltransferase"/>
    <property type="match status" value="1"/>
</dbReference>
<keyword evidence="13 18" id="KW-0547">Nucleotide-binding</keyword>
<dbReference type="SUPFAM" id="SSF53850">
    <property type="entry name" value="Periplasmic binding protein-like II"/>
    <property type="match status" value="1"/>
</dbReference>
<keyword evidence="10 18" id="KW-0328">Glycosyltransferase</keyword>
<evidence type="ECO:0000256" key="6">
    <source>
        <dbReference type="ARBA" id="ARBA00011946"/>
    </source>
</evidence>
<evidence type="ECO:0000256" key="9">
    <source>
        <dbReference type="ARBA" id="ARBA00022605"/>
    </source>
</evidence>
<dbReference type="GO" id="GO:0005524">
    <property type="term" value="F:ATP binding"/>
    <property type="evidence" value="ECO:0007669"/>
    <property type="project" value="UniProtKB-KW"/>
</dbReference>
<accession>A0A8J3CQ13</accession>
<dbReference type="AlphaFoldDB" id="A0A8J3CQ13"/>
<comment type="function">
    <text evidence="17 18">Catalyzes the condensation of ATP and 5-phosphoribose 1-diphosphate to form N'-(5'-phosphoribosyl)-ATP (PR-ATP). Has a crucial role in the pathway because the rate of histidine biosynthesis seems to be controlled primarily by regulation of HisG enzymatic activity.</text>
</comment>
<dbReference type="InterPro" id="IPR001348">
    <property type="entry name" value="ATP_PRibTrfase_HisG"/>
</dbReference>
<evidence type="ECO:0000256" key="17">
    <source>
        <dbReference type="ARBA" id="ARBA00024861"/>
    </source>
</evidence>
<evidence type="ECO:0000256" key="8">
    <source>
        <dbReference type="ARBA" id="ARBA00022490"/>
    </source>
</evidence>
<dbReference type="InterPro" id="IPR018198">
    <property type="entry name" value="ATP_PRibTrfase_CS"/>
</dbReference>
<evidence type="ECO:0000256" key="10">
    <source>
        <dbReference type="ARBA" id="ARBA00022676"/>
    </source>
</evidence>
<dbReference type="GO" id="GO:0003879">
    <property type="term" value="F:ATP phosphoribosyltransferase activity"/>
    <property type="evidence" value="ECO:0007669"/>
    <property type="project" value="UniProtKB-UniRule"/>
</dbReference>
<dbReference type="NCBIfam" id="TIGR00070">
    <property type="entry name" value="hisG"/>
    <property type="match status" value="1"/>
</dbReference>
<dbReference type="HAMAP" id="MF_00079">
    <property type="entry name" value="HisG_Long"/>
    <property type="match status" value="1"/>
</dbReference>
<dbReference type="GO" id="GO:0000105">
    <property type="term" value="P:L-histidine biosynthetic process"/>
    <property type="evidence" value="ECO:0007669"/>
    <property type="project" value="UniProtKB-UniRule"/>
</dbReference>
<protein>
    <recommendedName>
        <fullName evidence="7 18">ATP phosphoribosyltransferase</fullName>
        <shortName evidence="18">ATP-PRT</shortName>
        <shortName evidence="18">ATP-PRTase</shortName>
        <ecNumber evidence="6 18">2.4.2.17</ecNumber>
    </recommendedName>
</protein>
<sequence>MSDRLRIALQKKGRLADDSFALLKACGLRFSVRGGSLLVRVKNMPIDLLLVRDDDIASFVSNDAADIGIVGENVLVEEQLTSALDAQIAMKLGFSRCRLCLASPERGSVQSAADLSGTRIATTYPGVTGRFLKERGISAKLVEMKGAVELAPSIGVAESICDLVSTGATLEANGLMAFETILESEAVLIRSARDMSPEKADLFDKLMRRVEGVIKSTDSKYIMLNAPKSQIVAITALLPGSDSPTVIPLAGTEDLVAIQAVCTETVFWETLEDLKALGARAILVLPIEKMMS</sequence>
<dbReference type="InterPro" id="IPR015867">
    <property type="entry name" value="N-reg_PII/ATP_PRibTrfase_C"/>
</dbReference>
<dbReference type="RefSeq" id="WP_189494923.1">
    <property type="nucleotide sequence ID" value="NZ_BMZH01000001.1"/>
</dbReference>
<dbReference type="Gene3D" id="3.40.190.10">
    <property type="entry name" value="Periplasmic binding protein-like II"/>
    <property type="match status" value="2"/>
</dbReference>
<dbReference type="InterPro" id="IPR020621">
    <property type="entry name" value="ATP-PRT_HisG_long"/>
</dbReference>
<dbReference type="SUPFAM" id="SSF54913">
    <property type="entry name" value="GlnB-like"/>
    <property type="match status" value="1"/>
</dbReference>
<evidence type="ECO:0000256" key="18">
    <source>
        <dbReference type="HAMAP-Rule" id="MF_00079"/>
    </source>
</evidence>
<dbReference type="GO" id="GO:0000287">
    <property type="term" value="F:magnesium ion binding"/>
    <property type="evidence" value="ECO:0007669"/>
    <property type="project" value="UniProtKB-UniRule"/>
</dbReference>
<comment type="activity regulation">
    <text evidence="18">Feedback inhibited by histidine.</text>
</comment>
<feature type="domain" description="ATP phosphoribosyltransferase catalytic" evidence="19">
    <location>
        <begin position="52"/>
        <end position="211"/>
    </location>
</feature>
<dbReference type="Pfam" id="PF01634">
    <property type="entry name" value="HisG"/>
    <property type="match status" value="1"/>
</dbReference>
<evidence type="ECO:0000256" key="14">
    <source>
        <dbReference type="ARBA" id="ARBA00022840"/>
    </source>
</evidence>
<keyword evidence="9 18" id="KW-0028">Amino-acid biosynthesis</keyword>
<feature type="domain" description="Histidine biosynthesis HisG C-terminal" evidence="20">
    <location>
        <begin position="218"/>
        <end position="289"/>
    </location>
</feature>
<keyword evidence="22" id="KW-1185">Reference proteome</keyword>
<evidence type="ECO:0000256" key="13">
    <source>
        <dbReference type="ARBA" id="ARBA00022741"/>
    </source>
</evidence>
<evidence type="ECO:0000256" key="11">
    <source>
        <dbReference type="ARBA" id="ARBA00022679"/>
    </source>
</evidence>
<dbReference type="EC" id="2.4.2.17" evidence="6 18"/>
<evidence type="ECO:0000256" key="4">
    <source>
        <dbReference type="ARBA" id="ARBA00004667"/>
    </source>
</evidence>
<comment type="pathway">
    <text evidence="4 18">Amino-acid biosynthesis; L-histidine biosynthesis; L-histidine from 5-phospho-alpha-D-ribose 1-diphosphate: step 1/9.</text>
</comment>
<dbReference type="UniPathway" id="UPA00031">
    <property type="reaction ID" value="UER00006"/>
</dbReference>
<dbReference type="InterPro" id="IPR013820">
    <property type="entry name" value="ATP_PRibTrfase_cat"/>
</dbReference>
<keyword evidence="14 18" id="KW-0067">ATP-binding</keyword>
<dbReference type="Proteomes" id="UP000634004">
    <property type="component" value="Unassembled WGS sequence"/>
</dbReference>
<dbReference type="PANTHER" id="PTHR21403">
    <property type="entry name" value="ATP PHOSPHORIBOSYLTRANSFERASE ATP-PRTASE"/>
    <property type="match status" value="1"/>
</dbReference>
<evidence type="ECO:0000256" key="12">
    <source>
        <dbReference type="ARBA" id="ARBA00022723"/>
    </source>
</evidence>
<name>A0A8J3CQ13_9PROT</name>
<dbReference type="GO" id="GO:0005737">
    <property type="term" value="C:cytoplasm"/>
    <property type="evidence" value="ECO:0007669"/>
    <property type="project" value="UniProtKB-SubCell"/>
</dbReference>
<comment type="similarity">
    <text evidence="5 18">Belongs to the ATP phosphoribosyltransferase family. Long subfamily.</text>
</comment>
<keyword evidence="15 18" id="KW-0460">Magnesium</keyword>
<comment type="subcellular location">
    <subcellularLocation>
        <location evidence="3 18">Cytoplasm</location>
    </subcellularLocation>
</comment>
<reference evidence="21" key="1">
    <citation type="journal article" date="2014" name="Int. J. Syst. Evol. Microbiol.">
        <title>Complete genome sequence of Corynebacterium casei LMG S-19264T (=DSM 44701T), isolated from a smear-ripened cheese.</title>
        <authorList>
            <consortium name="US DOE Joint Genome Institute (JGI-PGF)"/>
            <person name="Walter F."/>
            <person name="Albersmeier A."/>
            <person name="Kalinowski J."/>
            <person name="Ruckert C."/>
        </authorList>
    </citation>
    <scope>NUCLEOTIDE SEQUENCE</scope>
    <source>
        <strain evidence="21">KCTC 32513</strain>
    </source>
</reference>
<dbReference type="PROSITE" id="PS01316">
    <property type="entry name" value="ATP_P_PHORIBOSYLTR"/>
    <property type="match status" value="1"/>
</dbReference>
<evidence type="ECO:0000256" key="5">
    <source>
        <dbReference type="ARBA" id="ARBA00007955"/>
    </source>
</evidence>
<keyword evidence="8 18" id="KW-0963">Cytoplasm</keyword>
<evidence type="ECO:0000259" key="20">
    <source>
        <dbReference type="Pfam" id="PF08029"/>
    </source>
</evidence>
<dbReference type="Pfam" id="PF08029">
    <property type="entry name" value="HisG_C"/>
    <property type="match status" value="1"/>
</dbReference>
<evidence type="ECO:0000256" key="7">
    <source>
        <dbReference type="ARBA" id="ARBA00020998"/>
    </source>
</evidence>
<evidence type="ECO:0000313" key="22">
    <source>
        <dbReference type="Proteomes" id="UP000634004"/>
    </source>
</evidence>
<organism evidence="21 22">
    <name type="scientific">Algimonas arctica</name>
    <dbReference type="NCBI Taxonomy" id="1479486"/>
    <lineage>
        <taxon>Bacteria</taxon>
        <taxon>Pseudomonadati</taxon>
        <taxon>Pseudomonadota</taxon>
        <taxon>Alphaproteobacteria</taxon>
        <taxon>Maricaulales</taxon>
        <taxon>Robiginitomaculaceae</taxon>
        <taxon>Algimonas</taxon>
    </lineage>
</organism>
<dbReference type="PANTHER" id="PTHR21403:SF8">
    <property type="entry name" value="ATP PHOSPHORIBOSYLTRANSFERASE"/>
    <property type="match status" value="1"/>
</dbReference>
<evidence type="ECO:0000256" key="1">
    <source>
        <dbReference type="ARBA" id="ARBA00000915"/>
    </source>
</evidence>
<dbReference type="EMBL" id="BMZH01000001">
    <property type="protein sequence ID" value="GHA84058.1"/>
    <property type="molecule type" value="Genomic_DNA"/>
</dbReference>
<evidence type="ECO:0000256" key="2">
    <source>
        <dbReference type="ARBA" id="ARBA00001946"/>
    </source>
</evidence>